<feature type="non-terminal residue" evidence="1">
    <location>
        <position position="258"/>
    </location>
</feature>
<gene>
    <name evidence="1" type="ORF">EZS28_035567</name>
</gene>
<dbReference type="EMBL" id="SNRW01016880">
    <property type="protein sequence ID" value="KAA6368905.1"/>
    <property type="molecule type" value="Genomic_DNA"/>
</dbReference>
<dbReference type="Proteomes" id="UP000324800">
    <property type="component" value="Unassembled WGS sequence"/>
</dbReference>
<comment type="caution">
    <text evidence="1">The sequence shown here is derived from an EMBL/GenBank/DDBJ whole genome shotgun (WGS) entry which is preliminary data.</text>
</comment>
<reference evidence="1 2" key="1">
    <citation type="submission" date="2019-03" db="EMBL/GenBank/DDBJ databases">
        <title>Single cell metagenomics reveals metabolic interactions within the superorganism composed of flagellate Streblomastix strix and complex community of Bacteroidetes bacteria on its surface.</title>
        <authorList>
            <person name="Treitli S.C."/>
            <person name="Kolisko M."/>
            <person name="Husnik F."/>
            <person name="Keeling P."/>
            <person name="Hampl V."/>
        </authorList>
    </citation>
    <scope>NUCLEOTIDE SEQUENCE [LARGE SCALE GENOMIC DNA]</scope>
    <source>
        <strain evidence="1">ST1C</strain>
    </source>
</reference>
<dbReference type="SUPFAM" id="SSF56349">
    <property type="entry name" value="DNA breaking-rejoining enzymes"/>
    <property type="match status" value="1"/>
</dbReference>
<organism evidence="1 2">
    <name type="scientific">Streblomastix strix</name>
    <dbReference type="NCBI Taxonomy" id="222440"/>
    <lineage>
        <taxon>Eukaryota</taxon>
        <taxon>Metamonada</taxon>
        <taxon>Preaxostyla</taxon>
        <taxon>Oxymonadida</taxon>
        <taxon>Streblomastigidae</taxon>
        <taxon>Streblomastix</taxon>
    </lineage>
</organism>
<sequence length="258" mass="29222">MEEKKKVLEEVFKARPDVILSNALTWMEKKGGTGALEKMRKLKTHMVVALNMFSDMRDVAQSPMVQAIVKILNLERPSKAKYPTVWNINQLLTCIANSEMEHGRLLMRKAMALLVTYSSAGMTELAAIQRKDIVDSGEEIIVNTIIKKVRAMREWLQDEECKQRIEENIWWYYDKKREFGSIGSSRELRKIIDQTEVDGCFAGSTVRHAMMTKLRGEGASLEEVNDFTGHAPGSGIVDVSYNKPIARDIGALILKNSE</sequence>
<evidence type="ECO:0008006" key="3">
    <source>
        <dbReference type="Google" id="ProtNLM"/>
    </source>
</evidence>
<name>A0A5J4UH83_9EUKA</name>
<dbReference type="InterPro" id="IPR011010">
    <property type="entry name" value="DNA_brk_join_enz"/>
</dbReference>
<proteinExistence type="predicted"/>
<dbReference type="AlphaFoldDB" id="A0A5J4UH83"/>
<evidence type="ECO:0000313" key="2">
    <source>
        <dbReference type="Proteomes" id="UP000324800"/>
    </source>
</evidence>
<dbReference type="GO" id="GO:0003677">
    <property type="term" value="F:DNA binding"/>
    <property type="evidence" value="ECO:0007669"/>
    <property type="project" value="InterPro"/>
</dbReference>
<protein>
    <recommendedName>
        <fullName evidence="3">Tyr recombinase domain-containing protein</fullName>
    </recommendedName>
</protein>
<evidence type="ECO:0000313" key="1">
    <source>
        <dbReference type="EMBL" id="KAA6368905.1"/>
    </source>
</evidence>
<accession>A0A5J4UH83</accession>